<dbReference type="SMART" id="SM00822">
    <property type="entry name" value="PKS_KR"/>
    <property type="match status" value="1"/>
</dbReference>
<evidence type="ECO:0000313" key="3">
    <source>
        <dbReference type="EMBL" id="MDD9206311.1"/>
    </source>
</evidence>
<dbReference type="PANTHER" id="PTHR43157:SF31">
    <property type="entry name" value="PHOSPHATIDYLINOSITOL-GLYCAN BIOSYNTHESIS CLASS F PROTEIN"/>
    <property type="match status" value="1"/>
</dbReference>
<accession>A0ABT5TW71</accession>
<name>A0ABT5TW71_9MICO</name>
<protein>
    <submittedName>
        <fullName evidence="3">SDR family NAD(P)-dependent oxidoreductase</fullName>
    </submittedName>
</protein>
<dbReference type="InterPro" id="IPR036291">
    <property type="entry name" value="NAD(P)-bd_dom_sf"/>
</dbReference>
<dbReference type="InterPro" id="IPR002347">
    <property type="entry name" value="SDR_fam"/>
</dbReference>
<feature type="domain" description="Ketoreductase" evidence="2">
    <location>
        <begin position="4"/>
        <end position="193"/>
    </location>
</feature>
<dbReference type="InterPro" id="IPR057326">
    <property type="entry name" value="KR_dom"/>
</dbReference>
<dbReference type="SUPFAM" id="SSF51735">
    <property type="entry name" value="NAD(P)-binding Rossmann-fold domains"/>
    <property type="match status" value="1"/>
</dbReference>
<dbReference type="EMBL" id="JARACI010000845">
    <property type="protein sequence ID" value="MDD9206311.1"/>
    <property type="molecule type" value="Genomic_DNA"/>
</dbReference>
<dbReference type="PANTHER" id="PTHR43157">
    <property type="entry name" value="PHOSPHATIDYLINOSITOL-GLYCAN BIOSYNTHESIS CLASS F PROTEIN-RELATED"/>
    <property type="match status" value="1"/>
</dbReference>
<evidence type="ECO:0000259" key="2">
    <source>
        <dbReference type="SMART" id="SM00822"/>
    </source>
</evidence>
<comment type="caution">
    <text evidence="3">The sequence shown here is derived from an EMBL/GenBank/DDBJ whole genome shotgun (WGS) entry which is preliminary data.</text>
</comment>
<dbReference type="Pfam" id="PF00106">
    <property type="entry name" value="adh_short"/>
    <property type="match status" value="1"/>
</dbReference>
<organism evidence="3 4">
    <name type="scientific">Georgenia halotolerans</name>
    <dbReference type="NCBI Taxonomy" id="3028317"/>
    <lineage>
        <taxon>Bacteria</taxon>
        <taxon>Bacillati</taxon>
        <taxon>Actinomycetota</taxon>
        <taxon>Actinomycetes</taxon>
        <taxon>Micrococcales</taxon>
        <taxon>Bogoriellaceae</taxon>
        <taxon>Georgenia</taxon>
    </lineage>
</organism>
<gene>
    <name evidence="3" type="ORF">PU560_07495</name>
</gene>
<evidence type="ECO:0000256" key="1">
    <source>
        <dbReference type="ARBA" id="ARBA00023002"/>
    </source>
</evidence>
<sequence length="283" mass="30506">MTGRTIVITGASDGIGAAAARRLSAAGERVVLVGRSPVKTAEVAREVGAPHHVADFARLSEVRDLAERLAADHPRIDVLANNAGGIMGDRDITEDGFEKTLQVNHLGPFLLTHLLMDTLVDSRATVLNTSSIAARLFGRIDVDDLNNEGDYSPEKAYGDAKLANILFTKELHRRFHGSGIATAAFHPGNVATNFASGSTSRMRYVYQTPLRHLALIGPDKGTRTLLWLANGTPGTDWTSGEYYEKKKIATTNPQAADADVAHALWERSLDMVRLSAGRNDPGQ</sequence>
<keyword evidence="1" id="KW-0560">Oxidoreductase</keyword>
<reference evidence="3" key="1">
    <citation type="submission" date="2023-02" db="EMBL/GenBank/DDBJ databases">
        <title>Georgenia sp.10Sc9-8, isolated from a soil sample collected from the Taklamakan desert.</title>
        <authorList>
            <person name="Liu S."/>
        </authorList>
    </citation>
    <scope>NUCLEOTIDE SEQUENCE</scope>
    <source>
        <strain evidence="3">10Sc9-8</strain>
    </source>
</reference>
<dbReference type="PRINTS" id="PR00081">
    <property type="entry name" value="GDHRDH"/>
</dbReference>
<keyword evidence="4" id="KW-1185">Reference proteome</keyword>
<evidence type="ECO:0000313" key="4">
    <source>
        <dbReference type="Proteomes" id="UP001165561"/>
    </source>
</evidence>
<proteinExistence type="predicted"/>
<dbReference type="Gene3D" id="3.40.50.720">
    <property type="entry name" value="NAD(P)-binding Rossmann-like Domain"/>
    <property type="match status" value="1"/>
</dbReference>
<dbReference type="Proteomes" id="UP001165561">
    <property type="component" value="Unassembled WGS sequence"/>
</dbReference>